<organism evidence="2 3">
    <name type="scientific">Dendroctonus ponderosae</name>
    <name type="common">Mountain pine beetle</name>
    <dbReference type="NCBI Taxonomy" id="77166"/>
    <lineage>
        <taxon>Eukaryota</taxon>
        <taxon>Metazoa</taxon>
        <taxon>Ecdysozoa</taxon>
        <taxon>Arthropoda</taxon>
        <taxon>Hexapoda</taxon>
        <taxon>Insecta</taxon>
        <taxon>Pterygota</taxon>
        <taxon>Neoptera</taxon>
        <taxon>Endopterygota</taxon>
        <taxon>Coleoptera</taxon>
        <taxon>Polyphaga</taxon>
        <taxon>Cucujiformia</taxon>
        <taxon>Curculionidae</taxon>
        <taxon>Scolytinae</taxon>
        <taxon>Dendroctonus</taxon>
    </lineage>
</organism>
<feature type="compositionally biased region" description="Basic and acidic residues" evidence="1">
    <location>
        <begin position="163"/>
        <end position="179"/>
    </location>
</feature>
<dbReference type="AlphaFoldDB" id="U4UND6"/>
<feature type="compositionally biased region" description="Polar residues" evidence="1">
    <location>
        <begin position="72"/>
        <end position="84"/>
    </location>
</feature>
<gene>
    <name evidence="2" type="ORF">D910_11263</name>
</gene>
<feature type="compositionally biased region" description="Low complexity" evidence="1">
    <location>
        <begin position="180"/>
        <end position="190"/>
    </location>
</feature>
<name>U4UND6_DENPD</name>
<protein>
    <submittedName>
        <fullName evidence="2">Uncharacterized protein</fullName>
    </submittedName>
</protein>
<proteinExistence type="predicted"/>
<sequence>MSRGVLIKSGVVKNQGEAQNENVEDVKFQKGIANFEEEEGFNKDDEKKSVVAQDSGRFGEQSANKKAHVDANNFQKENFHQNAGDQRGNVDTKVAHHKGHHKSGFTNSYHKDETGSNSSYFDDGSDDAGQIEHKNYRETYGDAGQHKQGGGKYDSAEFANDQARRGQYDNNGRYEKDYGNQRNYNRNNYYDGKENLARRNLGNSYEGGARFAEQQYAHGPAYYPAPLPYRRPLPPPPPPLPQDHHITIYEDPRYVRSDPRYRRSDDYIDDVNLEIRNPLDRDRFDHYYNNPSKDYVYYD</sequence>
<dbReference type="Proteomes" id="UP000030742">
    <property type="component" value="Unassembled WGS sequence"/>
</dbReference>
<dbReference type="STRING" id="77166.U4UND6"/>
<feature type="region of interest" description="Disordered" evidence="1">
    <location>
        <begin position="163"/>
        <end position="191"/>
    </location>
</feature>
<evidence type="ECO:0000313" key="3">
    <source>
        <dbReference type="Proteomes" id="UP000030742"/>
    </source>
</evidence>
<feature type="compositionally biased region" description="Basic and acidic residues" evidence="1">
    <location>
        <begin position="40"/>
        <end position="49"/>
    </location>
</feature>
<evidence type="ECO:0000313" key="2">
    <source>
        <dbReference type="EMBL" id="ERL93978.1"/>
    </source>
</evidence>
<evidence type="ECO:0000256" key="1">
    <source>
        <dbReference type="SAM" id="MobiDB-lite"/>
    </source>
</evidence>
<reference evidence="2 3" key="1">
    <citation type="journal article" date="2013" name="Genome Biol.">
        <title>Draft genome of the mountain pine beetle, Dendroctonus ponderosae Hopkins, a major forest pest.</title>
        <authorList>
            <person name="Keeling C.I."/>
            <person name="Yuen M.M."/>
            <person name="Liao N.Y."/>
            <person name="Docking T.R."/>
            <person name="Chan S.K."/>
            <person name="Taylor G.A."/>
            <person name="Palmquist D.L."/>
            <person name="Jackman S.D."/>
            <person name="Nguyen A."/>
            <person name="Li M."/>
            <person name="Henderson H."/>
            <person name="Janes J.K."/>
            <person name="Zhao Y."/>
            <person name="Pandoh P."/>
            <person name="Moore R."/>
            <person name="Sperling F.A."/>
            <person name="Huber D.P."/>
            <person name="Birol I."/>
            <person name="Jones S.J."/>
            <person name="Bohlmann J."/>
        </authorList>
    </citation>
    <scope>NUCLEOTIDE SEQUENCE</scope>
</reference>
<accession>U4UND6</accession>
<dbReference type="EMBL" id="KB632375">
    <property type="protein sequence ID" value="ERL93978.1"/>
    <property type="molecule type" value="Genomic_DNA"/>
</dbReference>
<feature type="region of interest" description="Disordered" evidence="1">
    <location>
        <begin position="36"/>
        <end position="129"/>
    </location>
</feature>
<dbReference type="Pfam" id="PF16009">
    <property type="entry name" value="DUF4779"/>
    <property type="match status" value="1"/>
</dbReference>
<dbReference type="InterPro" id="IPR031959">
    <property type="entry name" value="DUF4779"/>
</dbReference>